<gene>
    <name evidence="1" type="ORF">ALEPTO_LOCUS11864</name>
</gene>
<sequence length="45" mass="4920">MKLEHYNCVLAFFIAFLLLTINGLPVPSLSILSTSVEGSNKLPVE</sequence>
<comment type="caution">
    <text evidence="1">The sequence shown here is derived from an EMBL/GenBank/DDBJ whole genome shotgun (WGS) entry which is preliminary data.</text>
</comment>
<dbReference type="Proteomes" id="UP000789508">
    <property type="component" value="Unassembled WGS sequence"/>
</dbReference>
<evidence type="ECO:0000313" key="1">
    <source>
        <dbReference type="EMBL" id="CAG8709472.1"/>
    </source>
</evidence>
<keyword evidence="2" id="KW-1185">Reference proteome</keyword>
<protein>
    <submittedName>
        <fullName evidence="1">9880_t:CDS:1</fullName>
    </submittedName>
</protein>
<feature type="non-terminal residue" evidence="1">
    <location>
        <position position="45"/>
    </location>
</feature>
<name>A0A9N9N7H5_9GLOM</name>
<dbReference type="EMBL" id="CAJVPS010022001">
    <property type="protein sequence ID" value="CAG8709472.1"/>
    <property type="molecule type" value="Genomic_DNA"/>
</dbReference>
<proteinExistence type="predicted"/>
<reference evidence="1" key="1">
    <citation type="submission" date="2021-06" db="EMBL/GenBank/DDBJ databases">
        <authorList>
            <person name="Kallberg Y."/>
            <person name="Tangrot J."/>
            <person name="Rosling A."/>
        </authorList>
    </citation>
    <scope>NUCLEOTIDE SEQUENCE</scope>
    <source>
        <strain evidence="1">FL130A</strain>
    </source>
</reference>
<dbReference type="AlphaFoldDB" id="A0A9N9N7H5"/>
<accession>A0A9N9N7H5</accession>
<evidence type="ECO:0000313" key="2">
    <source>
        <dbReference type="Proteomes" id="UP000789508"/>
    </source>
</evidence>
<organism evidence="1 2">
    <name type="scientific">Ambispora leptoticha</name>
    <dbReference type="NCBI Taxonomy" id="144679"/>
    <lineage>
        <taxon>Eukaryota</taxon>
        <taxon>Fungi</taxon>
        <taxon>Fungi incertae sedis</taxon>
        <taxon>Mucoromycota</taxon>
        <taxon>Glomeromycotina</taxon>
        <taxon>Glomeromycetes</taxon>
        <taxon>Archaeosporales</taxon>
        <taxon>Ambisporaceae</taxon>
        <taxon>Ambispora</taxon>
    </lineage>
</organism>